<evidence type="ECO:0000313" key="2">
    <source>
        <dbReference type="EMBL" id="MFB9733568.1"/>
    </source>
</evidence>
<dbReference type="PANTHER" id="PTHR23026:SF123">
    <property type="entry name" value="NAD(P)H NITROREDUCTASE RV3131-RELATED"/>
    <property type="match status" value="1"/>
</dbReference>
<gene>
    <name evidence="2" type="ORF">ACFFRO_00140</name>
</gene>
<comment type="caution">
    <text evidence="2">The sequence shown here is derived from an EMBL/GenBank/DDBJ whole genome shotgun (WGS) entry which is preliminary data.</text>
</comment>
<organism evidence="2 3">
    <name type="scientific">Streptomyces thermocoprophilus</name>
    <dbReference type="NCBI Taxonomy" id="78356"/>
    <lineage>
        <taxon>Bacteria</taxon>
        <taxon>Bacillati</taxon>
        <taxon>Actinomycetota</taxon>
        <taxon>Actinomycetes</taxon>
        <taxon>Kitasatosporales</taxon>
        <taxon>Streptomycetaceae</taxon>
        <taxon>Streptomyces</taxon>
    </lineage>
</organism>
<evidence type="ECO:0000256" key="1">
    <source>
        <dbReference type="SAM" id="MobiDB-lite"/>
    </source>
</evidence>
<name>A0ABV5V6W2_9ACTN</name>
<dbReference type="PANTHER" id="PTHR23026">
    <property type="entry name" value="NADPH NITROREDUCTASE"/>
    <property type="match status" value="1"/>
</dbReference>
<dbReference type="Gene3D" id="3.40.109.10">
    <property type="entry name" value="NADH Oxidase"/>
    <property type="match status" value="1"/>
</dbReference>
<dbReference type="SUPFAM" id="SSF55469">
    <property type="entry name" value="FMN-dependent nitroreductase-like"/>
    <property type="match status" value="2"/>
</dbReference>
<evidence type="ECO:0000313" key="3">
    <source>
        <dbReference type="Proteomes" id="UP001589703"/>
    </source>
</evidence>
<keyword evidence="3" id="KW-1185">Reference proteome</keyword>
<dbReference type="Proteomes" id="UP001589703">
    <property type="component" value="Unassembled WGS sequence"/>
</dbReference>
<dbReference type="EMBL" id="JBHMAR010000001">
    <property type="protein sequence ID" value="MFB9733568.1"/>
    <property type="molecule type" value="Genomic_DNA"/>
</dbReference>
<dbReference type="InterPro" id="IPR000415">
    <property type="entry name" value="Nitroreductase-like"/>
</dbReference>
<dbReference type="RefSeq" id="WP_383226426.1">
    <property type="nucleotide sequence ID" value="NZ_JBHMAR010000001.1"/>
</dbReference>
<protein>
    <submittedName>
        <fullName evidence="2">Acg family FMN-binding oxidoreductase</fullName>
    </submittedName>
</protein>
<accession>A0ABV5V6W2</accession>
<proteinExistence type="predicted"/>
<reference evidence="2 3" key="1">
    <citation type="submission" date="2024-09" db="EMBL/GenBank/DDBJ databases">
        <authorList>
            <person name="Sun Q."/>
            <person name="Mori K."/>
        </authorList>
    </citation>
    <scope>NUCLEOTIDE SEQUENCE [LARGE SCALE GENOMIC DNA]</scope>
    <source>
        <strain evidence="2 3">JCM 10918</strain>
    </source>
</reference>
<dbReference type="NCBIfam" id="NF047509">
    <property type="entry name" value="Rv3131_FMN_oxido"/>
    <property type="match status" value="1"/>
</dbReference>
<sequence>MSRQTPNDDQVTALARAAAAAPSMHNAQPWRFRYHRHSRTFEIHADFGRGLPHSDPDTRALHLGCGAALLNLRVAAAHEGWNPQTRLLPDPADGALLARTRLTDATEAADGPAESDDSGGLAALHPAIHRRHGSRFPFEERLVPEPVREALVAAARAEGALLMFPASWHLRQVLDLVQEAEARNRTDPGTRTELDQWTRLGTPAEGAAGDGVPEYAFGPRKRGGSAPVRDFESSRTVAGRDATDFERTPQLALLSTGRDRAEDWLRAGQAMERVLLLATLHGVASSFVTQPLEWQDLRWPLRDPLSGTGYTQMILRLGYGPEGPASPRRPVTDVLDIRP</sequence>
<feature type="region of interest" description="Disordered" evidence="1">
    <location>
        <begin position="201"/>
        <end position="241"/>
    </location>
</feature>
<dbReference type="InterPro" id="IPR050627">
    <property type="entry name" value="Nitroreductase/BluB"/>
</dbReference>